<accession>A0A2P2PTM8</accession>
<sequence length="40" mass="4499">MTVMVMLLNNSFLPDISTWGDNSTLISSYILLIHNCKLSI</sequence>
<protein>
    <submittedName>
        <fullName evidence="1">Uncharacterized protein</fullName>
    </submittedName>
</protein>
<organism evidence="1">
    <name type="scientific">Rhizophora mucronata</name>
    <name type="common">Asiatic mangrove</name>
    <dbReference type="NCBI Taxonomy" id="61149"/>
    <lineage>
        <taxon>Eukaryota</taxon>
        <taxon>Viridiplantae</taxon>
        <taxon>Streptophyta</taxon>
        <taxon>Embryophyta</taxon>
        <taxon>Tracheophyta</taxon>
        <taxon>Spermatophyta</taxon>
        <taxon>Magnoliopsida</taxon>
        <taxon>eudicotyledons</taxon>
        <taxon>Gunneridae</taxon>
        <taxon>Pentapetalae</taxon>
        <taxon>rosids</taxon>
        <taxon>fabids</taxon>
        <taxon>Malpighiales</taxon>
        <taxon>Rhizophoraceae</taxon>
        <taxon>Rhizophora</taxon>
    </lineage>
</organism>
<reference evidence="1" key="1">
    <citation type="submission" date="2018-02" db="EMBL/GenBank/DDBJ databases">
        <title>Rhizophora mucronata_Transcriptome.</title>
        <authorList>
            <person name="Meera S.P."/>
            <person name="Sreeshan A."/>
            <person name="Augustine A."/>
        </authorList>
    </citation>
    <scope>NUCLEOTIDE SEQUENCE</scope>
    <source>
        <tissue evidence="1">Leaf</tissue>
    </source>
</reference>
<dbReference type="EMBL" id="GGEC01077608">
    <property type="protein sequence ID" value="MBX58092.1"/>
    <property type="molecule type" value="Transcribed_RNA"/>
</dbReference>
<proteinExistence type="predicted"/>
<name>A0A2P2PTM8_RHIMU</name>
<dbReference type="AlphaFoldDB" id="A0A2P2PTM8"/>
<evidence type="ECO:0000313" key="1">
    <source>
        <dbReference type="EMBL" id="MBX58092.1"/>
    </source>
</evidence>